<comment type="function">
    <text evidence="8">Part of the spliceosome which catalyzes two sequential transesterification reactions, first the excision of the non-coding intron from pre-mRNA and then the ligation of the coding exons to form the mature mRNA. Plays a role in stabilizing the structure of the spliceosome catalytic core and docking of the branch helix into the active site, producing 5'-exon and lariat intron-3'-intermediates.</text>
</comment>
<feature type="region of interest" description="Disordered" evidence="10">
    <location>
        <begin position="242"/>
        <end position="262"/>
    </location>
</feature>
<dbReference type="Proteomes" id="UP001652625">
    <property type="component" value="Chromosome 09"/>
</dbReference>
<reference evidence="12" key="1">
    <citation type="submission" date="2025-08" db="UniProtKB">
        <authorList>
            <consortium name="RefSeq"/>
        </authorList>
    </citation>
    <scope>IDENTIFICATION</scope>
</reference>
<accession>A0ABM4CHI7</accession>
<keyword evidence="5 8" id="KW-0862">Zinc</keyword>
<keyword evidence="6" id="KW-0508">mRNA splicing</keyword>
<sequence length="351" mass="40447">MSERKVLNKYYPPDFDPTKLPKLKQGRNRQFVIRIMAPFSMRCKTCGEYIYKGRKFNSRMETVENETYLGLRIYRFYIRCTKCISEITFKTDPENTDYVMENGATRNFEAFKKLSEQIAKEKLDKDEEEANNPMKALENRTRDSKREMESIEKLEELKDLNTRLAKIDHDKLIINHLKEEAVSKRSQEEEDEYLVKQIFGGGSSLDGYVKRIIDSDDDDDDSHSVNSDFGKRKATDYLTDHVPFTSDMPGPSMQPAKKTKLKTPFDDLSSMVRLKTTEKQEKVQELPPTLPVKVPETVAEIKKEVLKPIELKPLPEIKITLKKSLDNSDLKMKGASLNILGGYGSTSDESD</sequence>
<evidence type="ECO:0000256" key="3">
    <source>
        <dbReference type="ARBA" id="ARBA00022723"/>
    </source>
</evidence>
<feature type="binding site" evidence="8">
    <location>
        <position position="80"/>
    </location>
    <ligand>
        <name>Zn(2+)</name>
        <dbReference type="ChEBI" id="CHEBI:29105"/>
    </ligand>
</feature>
<keyword evidence="11" id="KW-1185">Reference proteome</keyword>
<feature type="coiled-coil region" evidence="9">
    <location>
        <begin position="111"/>
        <end position="154"/>
    </location>
</feature>
<evidence type="ECO:0000313" key="12">
    <source>
        <dbReference type="RefSeq" id="XP_065661188.1"/>
    </source>
</evidence>
<dbReference type="RefSeq" id="XP_065661188.1">
    <property type="nucleotide sequence ID" value="XM_065805116.1"/>
</dbReference>
<keyword evidence="4 8" id="KW-0747">Spliceosome</keyword>
<name>A0ABM4CHI7_HYDVU</name>
<keyword evidence="7 8" id="KW-0539">Nucleus</keyword>
<evidence type="ECO:0000256" key="6">
    <source>
        <dbReference type="ARBA" id="ARBA00023187"/>
    </source>
</evidence>
<comment type="subcellular location">
    <subcellularLocation>
        <location evidence="1 8">Nucleus</location>
    </subcellularLocation>
</comment>
<evidence type="ECO:0000256" key="7">
    <source>
        <dbReference type="ARBA" id="ARBA00023242"/>
    </source>
</evidence>
<feature type="binding site" evidence="8">
    <location>
        <position position="43"/>
    </location>
    <ligand>
        <name>Zn(2+)</name>
        <dbReference type="ChEBI" id="CHEBI:29105"/>
    </ligand>
</feature>
<dbReference type="GeneID" id="100205561"/>
<dbReference type="PANTHER" id="PTHR12111:SF1">
    <property type="entry name" value="SPLICING FACTOR YJU2"/>
    <property type="match status" value="1"/>
</dbReference>
<evidence type="ECO:0000256" key="9">
    <source>
        <dbReference type="SAM" id="Coils"/>
    </source>
</evidence>
<organism evidence="11 12">
    <name type="scientific">Hydra vulgaris</name>
    <name type="common">Hydra</name>
    <name type="synonym">Hydra attenuata</name>
    <dbReference type="NCBI Taxonomy" id="6087"/>
    <lineage>
        <taxon>Eukaryota</taxon>
        <taxon>Metazoa</taxon>
        <taxon>Cnidaria</taxon>
        <taxon>Hydrozoa</taxon>
        <taxon>Hydroidolina</taxon>
        <taxon>Anthoathecata</taxon>
        <taxon>Aplanulata</taxon>
        <taxon>Hydridae</taxon>
        <taxon>Hydra</taxon>
    </lineage>
</organism>
<comment type="similarity">
    <text evidence="8">Belongs to the CWC16 family. YJU2 subfamily.</text>
</comment>
<evidence type="ECO:0000313" key="11">
    <source>
        <dbReference type="Proteomes" id="UP001652625"/>
    </source>
</evidence>
<evidence type="ECO:0000256" key="1">
    <source>
        <dbReference type="ARBA" id="ARBA00004123"/>
    </source>
</evidence>
<keyword evidence="9" id="KW-0175">Coiled coil</keyword>
<evidence type="ECO:0000256" key="10">
    <source>
        <dbReference type="SAM" id="MobiDB-lite"/>
    </source>
</evidence>
<evidence type="ECO:0000256" key="8">
    <source>
        <dbReference type="HAMAP-Rule" id="MF_03226"/>
    </source>
</evidence>
<dbReference type="PANTHER" id="PTHR12111">
    <property type="entry name" value="SPLICING FACTOR YJU2"/>
    <property type="match status" value="1"/>
</dbReference>
<dbReference type="InterPro" id="IPR007590">
    <property type="entry name" value="Saf4/Yju2"/>
</dbReference>
<gene>
    <name evidence="12" type="primary">LOC100205561</name>
</gene>
<dbReference type="InterPro" id="IPR043701">
    <property type="entry name" value="Yju2"/>
</dbReference>
<evidence type="ECO:0000256" key="2">
    <source>
        <dbReference type="ARBA" id="ARBA00022664"/>
    </source>
</evidence>
<feature type="binding site" evidence="8">
    <location>
        <position position="83"/>
    </location>
    <ligand>
        <name>Zn(2+)</name>
        <dbReference type="ChEBI" id="CHEBI:29105"/>
    </ligand>
</feature>
<proteinExistence type="inferred from homology"/>
<protein>
    <recommendedName>
        <fullName evidence="8">Splicing factor YJU2</fullName>
    </recommendedName>
</protein>
<evidence type="ECO:0000256" key="4">
    <source>
        <dbReference type="ARBA" id="ARBA00022728"/>
    </source>
</evidence>
<keyword evidence="3 8" id="KW-0479">Metal-binding</keyword>
<dbReference type="HAMAP" id="MF_03226">
    <property type="entry name" value="YJU2"/>
    <property type="match status" value="1"/>
</dbReference>
<comment type="subunit">
    <text evidence="8">Component of the spliceosome. Present in the activated B complex, the catalytically activated B* complex which catalyzes the branching, the catalytic step 1 C complex catalyzing the exon ligation, and the postcatalytic P complex containing the ligated exons (mRNA) and the excised lariat intron.</text>
</comment>
<feature type="binding site" evidence="8">
    <location>
        <position position="46"/>
    </location>
    <ligand>
        <name>Zn(2+)</name>
        <dbReference type="ChEBI" id="CHEBI:29105"/>
    </ligand>
</feature>
<dbReference type="Pfam" id="PF04502">
    <property type="entry name" value="Saf4_Yju2"/>
    <property type="match status" value="1"/>
</dbReference>
<evidence type="ECO:0000256" key="5">
    <source>
        <dbReference type="ARBA" id="ARBA00022833"/>
    </source>
</evidence>
<keyword evidence="2" id="KW-0507">mRNA processing</keyword>